<evidence type="ECO:0000313" key="1">
    <source>
        <dbReference type="EMBL" id="CCF21036.1"/>
    </source>
</evidence>
<dbReference type="Proteomes" id="UP000010792">
    <property type="component" value="Chromosome"/>
</dbReference>
<dbReference type="AlphaFoldDB" id="L0NJN1"/>
<proteinExistence type="predicted"/>
<protein>
    <submittedName>
        <fullName evidence="1">Uncharacterized protein</fullName>
    </submittedName>
</protein>
<organism evidence="1 2">
    <name type="scientific">Pseudorhizobium banfieldiae</name>
    <dbReference type="NCBI Taxonomy" id="1125847"/>
    <lineage>
        <taxon>Bacteria</taxon>
        <taxon>Pseudomonadati</taxon>
        <taxon>Pseudomonadota</taxon>
        <taxon>Alphaproteobacteria</taxon>
        <taxon>Hyphomicrobiales</taxon>
        <taxon>Rhizobiaceae</taxon>
        <taxon>Rhizobium/Agrobacterium group</taxon>
        <taxon>Pseudorhizobium</taxon>
    </lineage>
</organism>
<name>L0NJN1_9HYPH</name>
<keyword evidence="2" id="KW-1185">Reference proteome</keyword>
<dbReference type="KEGG" id="rht:NT26_3313"/>
<evidence type="ECO:0000313" key="2">
    <source>
        <dbReference type="Proteomes" id="UP000010792"/>
    </source>
</evidence>
<reference evidence="1 2" key="1">
    <citation type="journal article" date="2013" name="Genome Biol. Evol.">
        <title>Life in an arsenic-containing gold mine: genome and physiology of the autotrophic arsenite-oxidizing bacterium rhizobium sp. NT-26.</title>
        <authorList>
            <person name="Andres J."/>
            <person name="Arsene-Ploetze F."/>
            <person name="Barbe V."/>
            <person name="Brochier-Armanet C."/>
            <person name="Cleiss-Arnold J."/>
            <person name="Coppee J.Y."/>
            <person name="Dillies M.A."/>
            <person name="Geist"/>
            <person name="L"/>
            <person name="Joublin A."/>
            <person name="Koechler S."/>
            <person name="Lassalle F."/>
            <person name="Marchal M."/>
            <person name="Medigue C."/>
            <person name="Muller D."/>
            <person name="Nesme X."/>
            <person name="Plewniak F."/>
            <person name="Proux C."/>
            <person name="Ramirez-Bahena M.H."/>
            <person name="Schenowitz C."/>
            <person name="Sismeiro O."/>
            <person name="Vallenet D."/>
            <person name="Santini J.M."/>
            <person name="Bertin P.N."/>
        </authorList>
    </citation>
    <scope>NUCLEOTIDE SEQUENCE [LARGE SCALE GENOMIC DNA]</scope>
    <source>
        <strain evidence="1 2">NT-26</strain>
    </source>
</reference>
<accession>L0NJN1</accession>
<gene>
    <name evidence="1" type="ORF">NT26_3313</name>
</gene>
<dbReference type="EMBL" id="FO082820">
    <property type="protein sequence ID" value="CCF21036.1"/>
    <property type="molecule type" value="Genomic_DNA"/>
</dbReference>
<sequence length="67" mass="7091">MPHLFLVQGLLREFFPVFGRSADNTPGDDSEKATYQNESKNTIAAPPKAATDCQINSGGCAAGGDVY</sequence>